<keyword evidence="2" id="KW-1185">Reference proteome</keyword>
<proteinExistence type="predicted"/>
<protein>
    <recommendedName>
        <fullName evidence="3">FLYWCH-type domain-containing protein</fullName>
    </recommendedName>
</protein>
<evidence type="ECO:0000313" key="1">
    <source>
        <dbReference type="EMBL" id="GFR69397.1"/>
    </source>
</evidence>
<gene>
    <name evidence="1" type="ORF">ElyMa_002049100</name>
</gene>
<reference evidence="1 2" key="1">
    <citation type="journal article" date="2021" name="Elife">
        <title>Chloroplast acquisition without the gene transfer in kleptoplastic sea slugs, Plakobranchus ocellatus.</title>
        <authorList>
            <person name="Maeda T."/>
            <person name="Takahashi S."/>
            <person name="Yoshida T."/>
            <person name="Shimamura S."/>
            <person name="Takaki Y."/>
            <person name="Nagai Y."/>
            <person name="Toyoda A."/>
            <person name="Suzuki Y."/>
            <person name="Arimoto A."/>
            <person name="Ishii H."/>
            <person name="Satoh N."/>
            <person name="Nishiyama T."/>
            <person name="Hasebe M."/>
            <person name="Maruyama T."/>
            <person name="Minagawa J."/>
            <person name="Obokata J."/>
            <person name="Shigenobu S."/>
        </authorList>
    </citation>
    <scope>NUCLEOTIDE SEQUENCE [LARGE SCALE GENOMIC DNA]</scope>
</reference>
<organism evidence="1 2">
    <name type="scientific">Elysia marginata</name>
    <dbReference type="NCBI Taxonomy" id="1093978"/>
    <lineage>
        <taxon>Eukaryota</taxon>
        <taxon>Metazoa</taxon>
        <taxon>Spiralia</taxon>
        <taxon>Lophotrochozoa</taxon>
        <taxon>Mollusca</taxon>
        <taxon>Gastropoda</taxon>
        <taxon>Heterobranchia</taxon>
        <taxon>Euthyneura</taxon>
        <taxon>Panpulmonata</taxon>
        <taxon>Sacoglossa</taxon>
        <taxon>Placobranchoidea</taxon>
        <taxon>Plakobranchidae</taxon>
        <taxon>Elysia</taxon>
    </lineage>
</organism>
<dbReference type="Proteomes" id="UP000762676">
    <property type="component" value="Unassembled WGS sequence"/>
</dbReference>
<name>A0AAV4F7Q0_9GAST</name>
<evidence type="ECO:0000313" key="2">
    <source>
        <dbReference type="Proteomes" id="UP000762676"/>
    </source>
</evidence>
<dbReference type="AlphaFoldDB" id="A0AAV4F7Q0"/>
<sequence length="139" mass="15666">MVLTFTSSHCVNTADISKIPCYHRASKVYYWRCTNSNNNAHLFRHAFSLRPSRPSDQHEVFRTKPSRTSLRSLFTITRTTVQQAVEILREPLSHVSLQNPAHPLTALTSLHNQAVLNNLLVVVAPPSPSSPLRCLLLEP</sequence>
<dbReference type="EMBL" id="BMAT01004153">
    <property type="protein sequence ID" value="GFR69397.1"/>
    <property type="molecule type" value="Genomic_DNA"/>
</dbReference>
<accession>A0AAV4F7Q0</accession>
<comment type="caution">
    <text evidence="1">The sequence shown here is derived from an EMBL/GenBank/DDBJ whole genome shotgun (WGS) entry which is preliminary data.</text>
</comment>
<evidence type="ECO:0008006" key="3">
    <source>
        <dbReference type="Google" id="ProtNLM"/>
    </source>
</evidence>